<feature type="transmembrane region" description="Helical" evidence="6">
    <location>
        <begin position="6"/>
        <end position="26"/>
    </location>
</feature>
<evidence type="ECO:0000256" key="3">
    <source>
        <dbReference type="ARBA" id="ARBA00022692"/>
    </source>
</evidence>
<feature type="transmembrane region" description="Helical" evidence="6">
    <location>
        <begin position="79"/>
        <end position="100"/>
    </location>
</feature>
<dbReference type="Proteomes" id="UP000315628">
    <property type="component" value="Unassembled WGS sequence"/>
</dbReference>
<dbReference type="PANTHER" id="PTHR11101:SF80">
    <property type="entry name" value="PHOSPHATE TRANSPORTER"/>
    <property type="match status" value="1"/>
</dbReference>
<proteinExistence type="predicted"/>
<organism evidence="7 8">
    <name type="scientific">Marihabitans asiaticum</name>
    <dbReference type="NCBI Taxonomy" id="415218"/>
    <lineage>
        <taxon>Bacteria</taxon>
        <taxon>Bacillati</taxon>
        <taxon>Actinomycetota</taxon>
        <taxon>Actinomycetes</taxon>
        <taxon>Micrococcales</taxon>
        <taxon>Intrasporangiaceae</taxon>
        <taxon>Marihabitans</taxon>
    </lineage>
</organism>
<comment type="caution">
    <text evidence="7">The sequence shown here is derived from an EMBL/GenBank/DDBJ whole genome shotgun (WGS) entry which is preliminary data.</text>
</comment>
<feature type="transmembrane region" description="Helical" evidence="6">
    <location>
        <begin position="305"/>
        <end position="327"/>
    </location>
</feature>
<accession>A0A560WH32</accession>
<dbReference type="GO" id="GO:0016020">
    <property type="term" value="C:membrane"/>
    <property type="evidence" value="ECO:0007669"/>
    <property type="project" value="UniProtKB-SubCell"/>
</dbReference>
<dbReference type="PANTHER" id="PTHR11101">
    <property type="entry name" value="PHOSPHATE TRANSPORTER"/>
    <property type="match status" value="1"/>
</dbReference>
<gene>
    <name evidence="7" type="ORF">FB557_0533</name>
</gene>
<evidence type="ECO:0000256" key="1">
    <source>
        <dbReference type="ARBA" id="ARBA00004141"/>
    </source>
</evidence>
<dbReference type="RefSeq" id="WP_144855363.1">
    <property type="nucleotide sequence ID" value="NZ_BAAAYT010000002.1"/>
</dbReference>
<evidence type="ECO:0000256" key="2">
    <source>
        <dbReference type="ARBA" id="ARBA00022448"/>
    </source>
</evidence>
<dbReference type="GO" id="GO:0005315">
    <property type="term" value="F:phosphate transmembrane transporter activity"/>
    <property type="evidence" value="ECO:0007669"/>
    <property type="project" value="InterPro"/>
</dbReference>
<comment type="subcellular location">
    <subcellularLocation>
        <location evidence="1">Membrane</location>
        <topology evidence="1">Multi-pass membrane protein</topology>
    </subcellularLocation>
</comment>
<protein>
    <submittedName>
        <fullName evidence="7">PiT family inorganic phosphate transporter</fullName>
    </submittedName>
</protein>
<dbReference type="EMBL" id="VIUW01000001">
    <property type="protein sequence ID" value="TWD16979.1"/>
    <property type="molecule type" value="Genomic_DNA"/>
</dbReference>
<keyword evidence="8" id="KW-1185">Reference proteome</keyword>
<reference evidence="7 8" key="1">
    <citation type="submission" date="2019-06" db="EMBL/GenBank/DDBJ databases">
        <title>Sequencing the genomes of 1000 actinobacteria strains.</title>
        <authorList>
            <person name="Klenk H.-P."/>
        </authorList>
    </citation>
    <scope>NUCLEOTIDE SEQUENCE [LARGE SCALE GENOMIC DNA]</scope>
    <source>
        <strain evidence="7 8">DSM 18935</strain>
    </source>
</reference>
<feature type="transmembrane region" description="Helical" evidence="6">
    <location>
        <begin position="107"/>
        <end position="126"/>
    </location>
</feature>
<dbReference type="InterPro" id="IPR001204">
    <property type="entry name" value="Phos_transporter"/>
</dbReference>
<sequence length="330" mass="33338">MDWLPVLVIVLLAMAFTYTNGFHDAANAIATSVSTRALTPRAAVTMAALANLVGAFFGARVAETIGAGLVDPPSGSTGLVLAAVALVAATIWNLLTWWLGMPVSSTHALIGALGGAVVVGGGAIHWEQMTTRVLLPMIASPALGLALAYLGTSILLRRASAVPAHRARRGFRAAQTGSAALVAFGHGMQDAAKAAGVVVLALVVSGHHDGADARIPFWLLVLSAVVISAGTLAGGWRIVRTLGARISPLGPAEGFVAEATAALILYTATALHAPISTTHAITASITGAGLTGGARAVRWRVVRSIVLAWVLTFPGAAALAAVGALLVSLA</sequence>
<keyword evidence="3 6" id="KW-0812">Transmembrane</keyword>
<name>A0A560WH32_9MICO</name>
<keyword evidence="2" id="KW-0813">Transport</keyword>
<evidence type="ECO:0000313" key="7">
    <source>
        <dbReference type="EMBL" id="TWD16979.1"/>
    </source>
</evidence>
<evidence type="ECO:0000256" key="6">
    <source>
        <dbReference type="SAM" id="Phobius"/>
    </source>
</evidence>
<evidence type="ECO:0000256" key="5">
    <source>
        <dbReference type="ARBA" id="ARBA00023136"/>
    </source>
</evidence>
<dbReference type="OrthoDB" id="9779554at2"/>
<evidence type="ECO:0000256" key="4">
    <source>
        <dbReference type="ARBA" id="ARBA00022989"/>
    </source>
</evidence>
<keyword evidence="4 6" id="KW-1133">Transmembrane helix</keyword>
<feature type="transmembrane region" description="Helical" evidence="6">
    <location>
        <begin position="215"/>
        <end position="239"/>
    </location>
</feature>
<dbReference type="AlphaFoldDB" id="A0A560WH32"/>
<keyword evidence="5 6" id="KW-0472">Membrane</keyword>
<dbReference type="Pfam" id="PF01384">
    <property type="entry name" value="PHO4"/>
    <property type="match status" value="1"/>
</dbReference>
<feature type="transmembrane region" description="Helical" evidence="6">
    <location>
        <begin position="138"/>
        <end position="156"/>
    </location>
</feature>
<feature type="transmembrane region" description="Helical" evidence="6">
    <location>
        <begin position="38"/>
        <end position="59"/>
    </location>
</feature>
<dbReference type="GO" id="GO:0035435">
    <property type="term" value="P:phosphate ion transmembrane transport"/>
    <property type="evidence" value="ECO:0007669"/>
    <property type="project" value="TreeGrafter"/>
</dbReference>
<evidence type="ECO:0000313" key="8">
    <source>
        <dbReference type="Proteomes" id="UP000315628"/>
    </source>
</evidence>